<name>A0A6M0IBF5_9BACT</name>
<dbReference type="RefSeq" id="WP_164034827.1">
    <property type="nucleotide sequence ID" value="NZ_JAAGNZ010000001.1"/>
</dbReference>
<dbReference type="EMBL" id="JAAGNZ010000001">
    <property type="protein sequence ID" value="NEU65500.1"/>
    <property type="molecule type" value="Genomic_DNA"/>
</dbReference>
<dbReference type="InterPro" id="IPR008969">
    <property type="entry name" value="CarboxyPept-like_regulatory"/>
</dbReference>
<feature type="signal peptide" evidence="1">
    <location>
        <begin position="1"/>
        <end position="26"/>
    </location>
</feature>
<reference evidence="2 3" key="1">
    <citation type="submission" date="2020-02" db="EMBL/GenBank/DDBJ databases">
        <title>Draft genome sequence of two Spirosoma agri KCTC 52727 and Spirosoma terrae KCTC 52035.</title>
        <authorList>
            <person name="Rojas J."/>
            <person name="Ambika Manirajan B."/>
            <person name="Ratering S."/>
            <person name="Suarez C."/>
            <person name="Schnell S."/>
        </authorList>
    </citation>
    <scope>NUCLEOTIDE SEQUENCE [LARGE SCALE GENOMIC DNA]</scope>
    <source>
        <strain evidence="2 3">KCTC 52727</strain>
    </source>
</reference>
<keyword evidence="1" id="KW-0732">Signal</keyword>
<evidence type="ECO:0000313" key="3">
    <source>
        <dbReference type="Proteomes" id="UP000477386"/>
    </source>
</evidence>
<keyword evidence="2" id="KW-0378">Hydrolase</keyword>
<gene>
    <name evidence="2" type="ORF">GK091_01295</name>
</gene>
<feature type="chain" id="PRO_5026999453" evidence="1">
    <location>
        <begin position="27"/>
        <end position="179"/>
    </location>
</feature>
<sequence length="179" mass="19249">MNNHYRLCLLILYSFIGFLTSSATVAQSIRGHVTDATTGSDLPGVSILVQGPNTGTVTDANGQYSLSIEPGSYTLRISFVGYTTQNQPVQVTTGSPITLDIRLVESLASLNEVVVIGSRSTQARSSTQTVAPIDVIQSRDLVATGQIDITQQLNFVAPRKMINAYTYPTDDQTFILDGC</sequence>
<organism evidence="2 3">
    <name type="scientific">Spirosoma agri</name>
    <dbReference type="NCBI Taxonomy" id="1987381"/>
    <lineage>
        <taxon>Bacteria</taxon>
        <taxon>Pseudomonadati</taxon>
        <taxon>Bacteroidota</taxon>
        <taxon>Cytophagia</taxon>
        <taxon>Cytophagales</taxon>
        <taxon>Cytophagaceae</taxon>
        <taxon>Spirosoma</taxon>
    </lineage>
</organism>
<keyword evidence="2" id="KW-0121">Carboxypeptidase</keyword>
<dbReference type="AlphaFoldDB" id="A0A6M0IBF5"/>
<dbReference type="Gene3D" id="2.60.40.1120">
    <property type="entry name" value="Carboxypeptidase-like, regulatory domain"/>
    <property type="match status" value="1"/>
</dbReference>
<dbReference type="Pfam" id="PF13715">
    <property type="entry name" value="CarbopepD_reg_2"/>
    <property type="match status" value="1"/>
</dbReference>
<keyword evidence="3" id="KW-1185">Reference proteome</keyword>
<dbReference type="GO" id="GO:0004180">
    <property type="term" value="F:carboxypeptidase activity"/>
    <property type="evidence" value="ECO:0007669"/>
    <property type="project" value="UniProtKB-KW"/>
</dbReference>
<evidence type="ECO:0000256" key="1">
    <source>
        <dbReference type="SAM" id="SignalP"/>
    </source>
</evidence>
<dbReference type="Proteomes" id="UP000477386">
    <property type="component" value="Unassembled WGS sequence"/>
</dbReference>
<keyword evidence="2" id="KW-0645">Protease</keyword>
<protein>
    <submittedName>
        <fullName evidence="2">Carboxypeptidase-like regulatory domain-containing protein</fullName>
    </submittedName>
</protein>
<comment type="caution">
    <text evidence="2">The sequence shown here is derived from an EMBL/GenBank/DDBJ whole genome shotgun (WGS) entry which is preliminary data.</text>
</comment>
<proteinExistence type="predicted"/>
<accession>A0A6M0IBF5</accession>
<dbReference type="SUPFAM" id="SSF49464">
    <property type="entry name" value="Carboxypeptidase regulatory domain-like"/>
    <property type="match status" value="1"/>
</dbReference>
<evidence type="ECO:0000313" key="2">
    <source>
        <dbReference type="EMBL" id="NEU65500.1"/>
    </source>
</evidence>